<evidence type="ECO:0000256" key="6">
    <source>
        <dbReference type="RuleBase" id="RU362103"/>
    </source>
</evidence>
<keyword evidence="2 5" id="KW-0378">Hydrolase</keyword>
<evidence type="ECO:0000313" key="10">
    <source>
        <dbReference type="EMBL" id="KAK8868916.1"/>
    </source>
</evidence>
<dbReference type="SUPFAM" id="SSF52151">
    <property type="entry name" value="FabD/lysophospholipase-like"/>
    <property type="match status" value="1"/>
</dbReference>
<gene>
    <name evidence="10" type="ORF">PGQ11_007494</name>
</gene>
<evidence type="ECO:0000259" key="9">
    <source>
        <dbReference type="PROSITE" id="PS51210"/>
    </source>
</evidence>
<feature type="compositionally biased region" description="Basic and acidic residues" evidence="7">
    <location>
        <begin position="829"/>
        <end position="842"/>
    </location>
</feature>
<evidence type="ECO:0000256" key="1">
    <source>
        <dbReference type="ARBA" id="ARBA00008780"/>
    </source>
</evidence>
<evidence type="ECO:0000256" key="5">
    <source>
        <dbReference type="PROSITE-ProRule" id="PRU00555"/>
    </source>
</evidence>
<evidence type="ECO:0000256" key="7">
    <source>
        <dbReference type="SAM" id="MobiDB-lite"/>
    </source>
</evidence>
<feature type="compositionally biased region" description="Polar residues" evidence="7">
    <location>
        <begin position="30"/>
        <end position="59"/>
    </location>
</feature>
<dbReference type="PROSITE" id="PS51210">
    <property type="entry name" value="PLA2C"/>
    <property type="match status" value="1"/>
</dbReference>
<evidence type="ECO:0000256" key="3">
    <source>
        <dbReference type="ARBA" id="ARBA00022963"/>
    </source>
</evidence>
<protein>
    <recommendedName>
        <fullName evidence="6">Lysophospholipase</fullName>
        <ecNumber evidence="6">3.1.1.5</ecNumber>
    </recommendedName>
</protein>
<proteinExistence type="inferred from homology"/>
<reference evidence="10 11" key="1">
    <citation type="journal article" date="2024" name="IMA Fungus">
        <title>Apiospora arundinis, a panoply of carbohydrate-active enzymes and secondary metabolites.</title>
        <authorList>
            <person name="Sorensen T."/>
            <person name="Petersen C."/>
            <person name="Muurmann A.T."/>
            <person name="Christiansen J.V."/>
            <person name="Brundto M.L."/>
            <person name="Overgaard C.K."/>
            <person name="Boysen A.T."/>
            <person name="Wollenberg R.D."/>
            <person name="Larsen T.O."/>
            <person name="Sorensen J.L."/>
            <person name="Nielsen K.L."/>
            <person name="Sondergaard T.E."/>
        </authorList>
    </citation>
    <scope>NUCLEOTIDE SEQUENCE [LARGE SCALE GENOMIC DNA]</scope>
    <source>
        <strain evidence="10 11">AAU 773</strain>
    </source>
</reference>
<keyword evidence="8" id="KW-1133">Transmembrane helix</keyword>
<keyword evidence="8" id="KW-0812">Transmembrane</keyword>
<feature type="region of interest" description="Disordered" evidence="7">
    <location>
        <begin position="828"/>
        <end position="861"/>
    </location>
</feature>
<dbReference type="Proteomes" id="UP001390339">
    <property type="component" value="Unassembled WGS sequence"/>
</dbReference>
<evidence type="ECO:0000256" key="4">
    <source>
        <dbReference type="ARBA" id="ARBA00023098"/>
    </source>
</evidence>
<dbReference type="EC" id="3.1.1.5" evidence="6"/>
<feature type="domain" description="PLA2c" evidence="9">
    <location>
        <begin position="222"/>
        <end position="855"/>
    </location>
</feature>
<sequence>MVRLPRLPHGALLMGRMRRPQPVVRWPSPRSRNPQLAPTSTWASKLQNPAPSAVLTSHQKQPRGRQEPPQCPLRSLSFTRALFTSPGRRPNGTTRGNGPFAIVPAVFIIGGLLVYSFYPGGHLRHTRLVHQPKRDRTEPNPQDDEPGDKTAWSRFVHGINGISNVTDIEWSTLSDRLVNYILPEWSKDIPANFRKLQRELSMSPGSLSDEIWRDAHDAYINPEIRYSAEVRVSDQLCDEEKEFLSRRKKVATAALAQYLAIDERDVHPDDVPTIAVCGSGGGLRAMVAGAGSLLATQDDGLFDCVTYTSGVSGSCWLQALYHSSITGRNFHDVIDHLKNRLGVHIAYPPTAFSSILSAPTNKLLLSSLVEKLRGDPNAAFGLVDVYGILLGARLLVPKGELGVDDRDFKMSNQRNYVKYGQNPMPIYTAVRHEIPDLEGSSSIEPGSPSQDAKELAKQEAWFQWFEMTPYEFFCEEFNAGIPTWAIGRRFNEGKDVPPESGFHLPELRMPILMGIYGSAFCATLSHYYREVRPLVRSLTGFGTIDEVVHGRNEDLEKVHPIDPAQIPNFVYGMSEDKLRFTTPTNVHNQEYIQLMDAGMSNNLPIYPLLRPGRDVDVIIAFDASADIKTDNWLSVTDGYARQRGIKGWPVGTGWPQGDESPEQAEAELTKAEAHSNSEANSKLLEAQQTERKGAEIRDQDPADQKAKAQHDQSHPEDSDLGYCTIWVGTTQEQSSEPPPPSKLHPDHDKAWQQLRDPGAGIAVVYLPFMANPKVAGVDPAKSDYMSTWNFVYTPEQIDRVVELARANYDEGKEQIRGCIRAIYERKRHAREERESQAREQRQRRLMRLGKHGNLGEGDHFS</sequence>
<feature type="region of interest" description="Disordered" evidence="7">
    <location>
        <begin position="128"/>
        <end position="149"/>
    </location>
</feature>
<dbReference type="CDD" id="cd00147">
    <property type="entry name" value="cPLA2_like"/>
    <property type="match status" value="1"/>
</dbReference>
<evidence type="ECO:0000313" key="11">
    <source>
        <dbReference type="Proteomes" id="UP001390339"/>
    </source>
</evidence>
<keyword evidence="11" id="KW-1185">Reference proteome</keyword>
<feature type="region of interest" description="Disordered" evidence="7">
    <location>
        <begin position="22"/>
        <end position="74"/>
    </location>
</feature>
<dbReference type="EMBL" id="JAPCWZ010000004">
    <property type="protein sequence ID" value="KAK8868916.1"/>
    <property type="molecule type" value="Genomic_DNA"/>
</dbReference>
<dbReference type="InterPro" id="IPR016035">
    <property type="entry name" value="Acyl_Trfase/lysoPLipase"/>
</dbReference>
<keyword evidence="8" id="KW-0472">Membrane</keyword>
<dbReference type="Gene3D" id="3.40.1090.10">
    <property type="entry name" value="Cytosolic phospholipase A2 catalytic domain"/>
    <property type="match status" value="2"/>
</dbReference>
<name>A0ABR2IX16_9PEZI</name>
<comment type="similarity">
    <text evidence="1 6">Belongs to the lysophospholipase family.</text>
</comment>
<accession>A0ABR2IX16</accession>
<organism evidence="10 11">
    <name type="scientific">Apiospora arundinis</name>
    <dbReference type="NCBI Taxonomy" id="335852"/>
    <lineage>
        <taxon>Eukaryota</taxon>
        <taxon>Fungi</taxon>
        <taxon>Dikarya</taxon>
        <taxon>Ascomycota</taxon>
        <taxon>Pezizomycotina</taxon>
        <taxon>Sordariomycetes</taxon>
        <taxon>Xylariomycetidae</taxon>
        <taxon>Amphisphaeriales</taxon>
        <taxon>Apiosporaceae</taxon>
        <taxon>Apiospora</taxon>
    </lineage>
</organism>
<dbReference type="PANTHER" id="PTHR10728:SF40">
    <property type="entry name" value="PATATIN FAMILY PROTEIN"/>
    <property type="match status" value="1"/>
</dbReference>
<dbReference type="InterPro" id="IPR002642">
    <property type="entry name" value="LysoPLipase_cat_dom"/>
</dbReference>
<feature type="compositionally biased region" description="Basic and acidic residues" evidence="7">
    <location>
        <begin position="688"/>
        <end position="717"/>
    </location>
</feature>
<evidence type="ECO:0000256" key="8">
    <source>
        <dbReference type="SAM" id="Phobius"/>
    </source>
</evidence>
<feature type="transmembrane region" description="Helical" evidence="8">
    <location>
        <begin position="98"/>
        <end position="118"/>
    </location>
</feature>
<comment type="catalytic activity">
    <reaction evidence="6">
        <text>a 1-acyl-sn-glycero-3-phosphocholine + H2O = sn-glycerol 3-phosphocholine + a fatty acid + H(+)</text>
        <dbReference type="Rhea" id="RHEA:15177"/>
        <dbReference type="ChEBI" id="CHEBI:15377"/>
        <dbReference type="ChEBI" id="CHEBI:15378"/>
        <dbReference type="ChEBI" id="CHEBI:16870"/>
        <dbReference type="ChEBI" id="CHEBI:28868"/>
        <dbReference type="ChEBI" id="CHEBI:58168"/>
        <dbReference type="EC" id="3.1.1.5"/>
    </reaction>
</comment>
<dbReference type="SMART" id="SM00022">
    <property type="entry name" value="PLAc"/>
    <property type="match status" value="1"/>
</dbReference>
<evidence type="ECO:0000256" key="2">
    <source>
        <dbReference type="ARBA" id="ARBA00022801"/>
    </source>
</evidence>
<comment type="caution">
    <text evidence="10">The sequence shown here is derived from an EMBL/GenBank/DDBJ whole genome shotgun (WGS) entry which is preliminary data.</text>
</comment>
<keyword evidence="4 5" id="KW-0443">Lipid metabolism</keyword>
<dbReference type="PANTHER" id="PTHR10728">
    <property type="entry name" value="CYTOSOLIC PHOSPHOLIPASE A2"/>
    <property type="match status" value="1"/>
</dbReference>
<feature type="region of interest" description="Disordered" evidence="7">
    <location>
        <begin position="644"/>
        <end position="721"/>
    </location>
</feature>
<keyword evidence="3 5" id="KW-0442">Lipid degradation</keyword>
<dbReference type="Pfam" id="PF01735">
    <property type="entry name" value="PLA2_B"/>
    <property type="match status" value="1"/>
</dbReference>